<sequence>MPLTDDQRAEIEATRATPKPTLRAVSEGMEAHMYRAHEVLDHGFIRVIDYMGDDTAIVQAARVSYGAGTKHVSNDEGLIRYLMRHWHSTPFEMCEIKLHVKLPVFVARQWIRHRTANVNEYSARYSILDREFYIPHPDQLAAQSVVNNQGRGAVLEGEEAARVLDMLKRDANTAYDHYEAMLSPTQADGSPQQGLARELARMNLPANIYTQWYWKVDLHNLFHFLRLRADAHAQYEIRVYADAICKVVADWVPIAFAAFEDYRMGGATLSGKAIECVRRMLKGEEVTQENSGMSKGEWREFMGVVDV</sequence>
<keyword evidence="1" id="KW-0285">Flavoprotein</keyword>
<keyword evidence="1" id="KW-0545">Nucleotide biosynthesis</keyword>
<keyword evidence="1" id="KW-0808">Transferase</keyword>
<gene>
    <name evidence="1" type="primary">thyX</name>
    <name evidence="2" type="ORF">SAMN05216227_105913</name>
</gene>
<proteinExistence type="inferred from homology"/>
<feature type="binding site" evidence="1">
    <location>
        <position position="228"/>
    </location>
    <ligand>
        <name>dUMP</name>
        <dbReference type="ChEBI" id="CHEBI:246422"/>
        <note>ligand shared between dimeric partners</note>
    </ligand>
</feature>
<name>A0A1H8MQD1_9RHOB</name>
<dbReference type="AlphaFoldDB" id="A0A1H8MQD1"/>
<keyword evidence="1" id="KW-0489">Methyltransferase</keyword>
<organism evidence="2 3">
    <name type="scientific">Pseudorhodobacter antarcticus</name>
    <dbReference type="NCBI Taxonomy" id="1077947"/>
    <lineage>
        <taxon>Bacteria</taxon>
        <taxon>Pseudomonadati</taxon>
        <taxon>Pseudomonadota</taxon>
        <taxon>Alphaproteobacteria</taxon>
        <taxon>Rhodobacterales</taxon>
        <taxon>Paracoccaceae</taxon>
        <taxon>Pseudorhodobacter</taxon>
    </lineage>
</organism>
<feature type="binding site" evidence="1">
    <location>
        <begin position="217"/>
        <end position="219"/>
    </location>
    <ligand>
        <name>FAD</name>
        <dbReference type="ChEBI" id="CHEBI:57692"/>
        <note>ligand shared between neighboring subunits</note>
    </ligand>
</feature>
<accession>A0A1H8MQD1</accession>
<dbReference type="EMBL" id="FOCO01000059">
    <property type="protein sequence ID" value="SEO19547.1"/>
    <property type="molecule type" value="Genomic_DNA"/>
</dbReference>
<dbReference type="Gene3D" id="3.30.1360.170">
    <property type="match status" value="1"/>
</dbReference>
<dbReference type="CDD" id="cd20175">
    <property type="entry name" value="ThyX"/>
    <property type="match status" value="1"/>
</dbReference>
<dbReference type="GO" id="GO:0032259">
    <property type="term" value="P:methylation"/>
    <property type="evidence" value="ECO:0007669"/>
    <property type="project" value="UniProtKB-KW"/>
</dbReference>
<dbReference type="InterPro" id="IPR003669">
    <property type="entry name" value="Thymidylate_synthase_ThyX"/>
</dbReference>
<dbReference type="PANTHER" id="PTHR34934">
    <property type="entry name" value="FLAVIN-DEPENDENT THYMIDYLATE SYNTHASE"/>
    <property type="match status" value="1"/>
</dbReference>
<dbReference type="GO" id="GO:0006235">
    <property type="term" value="P:dTTP biosynthetic process"/>
    <property type="evidence" value="ECO:0007669"/>
    <property type="project" value="UniProtKB-UniRule"/>
</dbReference>
<keyword evidence="3" id="KW-1185">Reference proteome</keyword>
<dbReference type="HAMAP" id="MF_01408">
    <property type="entry name" value="ThyX"/>
    <property type="match status" value="1"/>
</dbReference>
<comment type="similarity">
    <text evidence="1">Belongs to the thymidylate synthase ThyX family.</text>
</comment>
<dbReference type="GO" id="GO:0050797">
    <property type="term" value="F:thymidylate synthase (FAD) activity"/>
    <property type="evidence" value="ECO:0007669"/>
    <property type="project" value="UniProtKB-UniRule"/>
</dbReference>
<comment type="pathway">
    <text evidence="1">Pyrimidine metabolism; dTTP biosynthesis.</text>
</comment>
<dbReference type="GO" id="GO:0050660">
    <property type="term" value="F:flavin adenine dinucleotide binding"/>
    <property type="evidence" value="ECO:0007669"/>
    <property type="project" value="UniProtKB-UniRule"/>
</dbReference>
<comment type="cofactor">
    <cofactor evidence="1">
        <name>FAD</name>
        <dbReference type="ChEBI" id="CHEBI:57692"/>
    </cofactor>
    <text evidence="1">Binds 4 FAD per tetramer. Each FAD binding site is formed by three monomers.</text>
</comment>
<dbReference type="UniPathway" id="UPA00575"/>
<keyword evidence="1" id="KW-0274">FAD</keyword>
<evidence type="ECO:0000313" key="2">
    <source>
        <dbReference type="EMBL" id="SEO19547.1"/>
    </source>
</evidence>
<comment type="function">
    <text evidence="1">Catalyzes the reductive methylation of 2'-deoxyuridine-5'-monophosphate (dUMP) to 2'-deoxythymidine-5'-monophosphate (dTMP) while utilizing 5,10-methylenetetrahydrofolate (mTHF) as the methyl donor, and NADPH and FADH(2) as the reductant.</text>
</comment>
<dbReference type="GO" id="GO:0006231">
    <property type="term" value="P:dTMP biosynthetic process"/>
    <property type="evidence" value="ECO:0007669"/>
    <property type="project" value="UniProtKB-UniRule"/>
</dbReference>
<dbReference type="GO" id="GO:0004799">
    <property type="term" value="F:thymidylate synthase activity"/>
    <property type="evidence" value="ECO:0007669"/>
    <property type="project" value="TreeGrafter"/>
</dbReference>
<dbReference type="InterPro" id="IPR036098">
    <property type="entry name" value="Thymidylate_synthase_ThyX_sf"/>
</dbReference>
<dbReference type="RefSeq" id="WP_050519363.1">
    <property type="nucleotide sequence ID" value="NZ_FOCO01000059.1"/>
</dbReference>
<feature type="binding site" description="in other chain" evidence="1">
    <location>
        <begin position="120"/>
        <end position="124"/>
    </location>
    <ligand>
        <name>dUMP</name>
        <dbReference type="ChEBI" id="CHEBI:246422"/>
        <note>ligand shared between dimeric partners</note>
    </ligand>
</feature>
<dbReference type="OrthoDB" id="9774464at2"/>
<dbReference type="NCBIfam" id="TIGR02170">
    <property type="entry name" value="thyX"/>
    <property type="match status" value="1"/>
</dbReference>
<comment type="subunit">
    <text evidence="1">Homotetramer.</text>
</comment>
<evidence type="ECO:0000313" key="3">
    <source>
        <dbReference type="Proteomes" id="UP000183002"/>
    </source>
</evidence>
<dbReference type="GO" id="GO:0070402">
    <property type="term" value="F:NADPH binding"/>
    <property type="evidence" value="ECO:0007669"/>
    <property type="project" value="TreeGrafter"/>
</dbReference>
<dbReference type="EC" id="2.1.1.148" evidence="1"/>
<dbReference type="PANTHER" id="PTHR34934:SF1">
    <property type="entry name" value="FLAVIN-DEPENDENT THYMIDYLATE SYNTHASE"/>
    <property type="match status" value="1"/>
</dbReference>
<feature type="binding site" evidence="1">
    <location>
        <position position="120"/>
    </location>
    <ligand>
        <name>FAD</name>
        <dbReference type="ChEBI" id="CHEBI:57692"/>
        <note>ligand shared between neighboring subunits</note>
    </ligand>
</feature>
<comment type="catalytic activity">
    <reaction evidence="1">
        <text>dUMP + (6R)-5,10-methylene-5,6,7,8-tetrahydrofolate + NADPH + H(+) = dTMP + (6S)-5,6,7,8-tetrahydrofolate + NADP(+)</text>
        <dbReference type="Rhea" id="RHEA:29043"/>
        <dbReference type="ChEBI" id="CHEBI:15378"/>
        <dbReference type="ChEBI" id="CHEBI:15636"/>
        <dbReference type="ChEBI" id="CHEBI:57453"/>
        <dbReference type="ChEBI" id="CHEBI:57783"/>
        <dbReference type="ChEBI" id="CHEBI:58349"/>
        <dbReference type="ChEBI" id="CHEBI:63528"/>
        <dbReference type="ChEBI" id="CHEBI:246422"/>
        <dbReference type="EC" id="2.1.1.148"/>
    </reaction>
</comment>
<feature type="binding site" evidence="1">
    <location>
        <begin position="109"/>
        <end position="112"/>
    </location>
    <ligand>
        <name>dUMP</name>
        <dbReference type="ChEBI" id="CHEBI:246422"/>
        <note>ligand shared between dimeric partners</note>
    </ligand>
</feature>
<dbReference type="STRING" id="1077947.SAMN05216227_105913"/>
<feature type="binding site" description="in other chain" evidence="1">
    <location>
        <position position="201"/>
    </location>
    <ligand>
        <name>dUMP</name>
        <dbReference type="ChEBI" id="CHEBI:246422"/>
        <note>ligand shared between dimeric partners</note>
    </ligand>
</feature>
<reference evidence="2 3" key="1">
    <citation type="submission" date="2016-10" db="EMBL/GenBank/DDBJ databases">
        <authorList>
            <person name="de Groot N.N."/>
        </authorList>
    </citation>
    <scope>NUCLEOTIDE SEQUENCE [LARGE SCALE GENOMIC DNA]</scope>
    <source>
        <strain evidence="2 3">CGMCC 1.10836</strain>
    </source>
</reference>
<feature type="active site" description="Involved in ionization of N3 of dUMP, leading to its activation" evidence="1">
    <location>
        <position position="228"/>
    </location>
</feature>
<keyword evidence="1" id="KW-0521">NADP</keyword>
<dbReference type="PROSITE" id="PS51331">
    <property type="entry name" value="THYX"/>
    <property type="match status" value="1"/>
</dbReference>
<feature type="binding site" evidence="1">
    <location>
        <position position="223"/>
    </location>
    <ligand>
        <name>FAD</name>
        <dbReference type="ChEBI" id="CHEBI:57692"/>
        <note>ligand shared between neighboring subunits</note>
    </ligand>
</feature>
<feature type="binding site" evidence="1">
    <location>
        <begin position="112"/>
        <end position="114"/>
    </location>
    <ligand>
        <name>FAD</name>
        <dbReference type="ChEBI" id="CHEBI:57692"/>
        <note>ligand shared between neighboring subunits</note>
    </ligand>
</feature>
<dbReference type="Proteomes" id="UP000183002">
    <property type="component" value="Unassembled WGS sequence"/>
</dbReference>
<feature type="binding site" evidence="1">
    <location>
        <position position="89"/>
    </location>
    <ligand>
        <name>FAD</name>
        <dbReference type="ChEBI" id="CHEBI:57692"/>
        <note>ligand shared between neighboring subunits</note>
    </ligand>
</feature>
<dbReference type="Pfam" id="PF02511">
    <property type="entry name" value="Thy1"/>
    <property type="match status" value="1"/>
</dbReference>
<protein>
    <recommendedName>
        <fullName evidence="1">Flavin-dependent thymidylate synthase</fullName>
        <shortName evidence="1">FDTS</shortName>
        <ecNumber evidence="1">2.1.1.148</ecNumber>
    </recommendedName>
    <alternativeName>
        <fullName evidence="1">FAD-dependent thymidylate synthase</fullName>
    </alternativeName>
    <alternativeName>
        <fullName evidence="1">Thymidylate synthase ThyX</fullName>
        <shortName evidence="1">TS</shortName>
        <shortName evidence="1">TSase</shortName>
    </alternativeName>
</protein>
<evidence type="ECO:0000256" key="1">
    <source>
        <dbReference type="HAMAP-Rule" id="MF_01408"/>
    </source>
</evidence>
<dbReference type="SUPFAM" id="SSF69796">
    <property type="entry name" value="Thymidylate synthase-complementing protein Thy1"/>
    <property type="match status" value="1"/>
</dbReference>